<dbReference type="STRING" id="74649.A0A2P6QCG1"/>
<evidence type="ECO:0000256" key="2">
    <source>
        <dbReference type="SAM" id="Phobius"/>
    </source>
</evidence>
<keyword evidence="2" id="KW-0812">Transmembrane</keyword>
<gene>
    <name evidence="3" type="ORF">RchiOBHm_Chr5g0040071</name>
</gene>
<feature type="transmembrane region" description="Helical" evidence="2">
    <location>
        <begin position="7"/>
        <end position="28"/>
    </location>
</feature>
<feature type="region of interest" description="Disordered" evidence="1">
    <location>
        <begin position="118"/>
        <end position="165"/>
    </location>
</feature>
<keyword evidence="2" id="KW-1133">Transmembrane helix</keyword>
<proteinExistence type="predicted"/>
<accession>A0A2P6QCG1</accession>
<dbReference type="EMBL" id="PDCK01000043">
    <property type="protein sequence ID" value="PRQ31859.1"/>
    <property type="molecule type" value="Genomic_DNA"/>
</dbReference>
<evidence type="ECO:0000313" key="3">
    <source>
        <dbReference type="EMBL" id="PRQ31859.1"/>
    </source>
</evidence>
<evidence type="ECO:0000313" key="4">
    <source>
        <dbReference type="Proteomes" id="UP000238479"/>
    </source>
</evidence>
<name>A0A2P6QCG1_ROSCH</name>
<dbReference type="Proteomes" id="UP000238479">
    <property type="component" value="Chromosome 5"/>
</dbReference>
<organism evidence="3 4">
    <name type="scientific">Rosa chinensis</name>
    <name type="common">China rose</name>
    <dbReference type="NCBI Taxonomy" id="74649"/>
    <lineage>
        <taxon>Eukaryota</taxon>
        <taxon>Viridiplantae</taxon>
        <taxon>Streptophyta</taxon>
        <taxon>Embryophyta</taxon>
        <taxon>Tracheophyta</taxon>
        <taxon>Spermatophyta</taxon>
        <taxon>Magnoliopsida</taxon>
        <taxon>eudicotyledons</taxon>
        <taxon>Gunneridae</taxon>
        <taxon>Pentapetalae</taxon>
        <taxon>rosids</taxon>
        <taxon>fabids</taxon>
        <taxon>Rosales</taxon>
        <taxon>Rosaceae</taxon>
        <taxon>Rosoideae</taxon>
        <taxon>Rosoideae incertae sedis</taxon>
        <taxon>Rosa</taxon>
    </lineage>
</organism>
<feature type="transmembrane region" description="Helical" evidence="2">
    <location>
        <begin position="40"/>
        <end position="59"/>
    </location>
</feature>
<dbReference type="GO" id="GO:0051762">
    <property type="term" value="P:sesquiterpene biosynthetic process"/>
    <property type="evidence" value="ECO:0007669"/>
    <property type="project" value="TreeGrafter"/>
</dbReference>
<keyword evidence="4" id="KW-1185">Reference proteome</keyword>
<dbReference type="NCBIfam" id="TIGR01571">
    <property type="entry name" value="A_thal_Cys_rich"/>
    <property type="match status" value="1"/>
</dbReference>
<feature type="compositionally biased region" description="Polar residues" evidence="1">
    <location>
        <begin position="139"/>
        <end position="165"/>
    </location>
</feature>
<dbReference type="AlphaFoldDB" id="A0A2P6QCG1"/>
<dbReference type="PANTHER" id="PTHR31045:SF30">
    <property type="entry name" value="PLAC8 FAMILY PROTEIN"/>
    <property type="match status" value="1"/>
</dbReference>
<dbReference type="GO" id="GO:0009975">
    <property type="term" value="F:cyclase activity"/>
    <property type="evidence" value="ECO:0007669"/>
    <property type="project" value="TreeGrafter"/>
</dbReference>
<sequence>MYRCSVAFVYLGGIWTDLGSGTCIFNLVAVNIDNETIREALAITSIILCVFGLLYGGFWRIQMRKRFNLPSYNFCFGEPAVSDCTLWLFYCCSPLAQEMRTGNTYNIVEDQFCRKETDIPSQPRMSPLPREDGVGQLRSGPSSPLGNYSSQTKTGIIGSPSPSRF</sequence>
<keyword evidence="2" id="KW-0472">Membrane</keyword>
<comment type="caution">
    <text evidence="3">The sequence shown here is derived from an EMBL/GenBank/DDBJ whole genome shotgun (WGS) entry which is preliminary data.</text>
</comment>
<reference evidence="3 4" key="1">
    <citation type="journal article" date="2018" name="Nat. Genet.">
        <title>The Rosa genome provides new insights in the design of modern roses.</title>
        <authorList>
            <person name="Bendahmane M."/>
        </authorList>
    </citation>
    <scope>NUCLEOTIDE SEQUENCE [LARGE SCALE GENOMIC DNA]</scope>
    <source>
        <strain evidence="4">cv. Old Blush</strain>
    </source>
</reference>
<dbReference type="OMA" id="IVEDQFC"/>
<evidence type="ECO:0000256" key="1">
    <source>
        <dbReference type="SAM" id="MobiDB-lite"/>
    </source>
</evidence>
<dbReference type="InterPro" id="IPR006461">
    <property type="entry name" value="PLAC_motif_containing"/>
</dbReference>
<dbReference type="PANTHER" id="PTHR31045">
    <property type="entry name" value="PLAC8 FAMILY PROTEIN-RELATED"/>
    <property type="match status" value="1"/>
</dbReference>
<dbReference type="Gramene" id="PRQ31859">
    <property type="protein sequence ID" value="PRQ31859"/>
    <property type="gene ID" value="RchiOBHm_Chr5g0040071"/>
</dbReference>
<protein>
    <submittedName>
        <fullName evidence="3">Putative PLAC8 motif-containing protein</fullName>
    </submittedName>
</protein>